<reference evidence="7 8" key="1">
    <citation type="submission" date="2016-10" db="EMBL/GenBank/DDBJ databases">
        <authorList>
            <person name="de Groot N.N."/>
        </authorList>
    </citation>
    <scope>NUCLEOTIDE SEQUENCE [LARGE SCALE GENOMIC DNA]</scope>
    <source>
        <strain evidence="7 8">DSM 6059</strain>
    </source>
</reference>
<evidence type="ECO:0000313" key="8">
    <source>
        <dbReference type="Proteomes" id="UP000198862"/>
    </source>
</evidence>
<dbReference type="InterPro" id="IPR002130">
    <property type="entry name" value="Cyclophilin-type_PPIase_dom"/>
</dbReference>
<gene>
    <name evidence="7" type="ORF">SAMN02745724_02105</name>
</gene>
<dbReference type="STRING" id="1123010.SAMN02745724_02105"/>
<dbReference type="PIRSF" id="PIRSF001467">
    <property type="entry name" value="Peptidylpro_ismrse"/>
    <property type="match status" value="1"/>
</dbReference>
<dbReference type="InterPro" id="IPR044665">
    <property type="entry name" value="E_coli_cyclophilin_A-like"/>
</dbReference>
<dbReference type="InterPro" id="IPR020892">
    <property type="entry name" value="Cyclophilin-type_PPIase_CS"/>
</dbReference>
<evidence type="ECO:0000313" key="7">
    <source>
        <dbReference type="EMBL" id="SFC61381.1"/>
    </source>
</evidence>
<keyword evidence="3 5" id="KW-0697">Rotamase</keyword>
<evidence type="ECO:0000256" key="3">
    <source>
        <dbReference type="ARBA" id="ARBA00023110"/>
    </source>
</evidence>
<dbReference type="SUPFAM" id="SSF50891">
    <property type="entry name" value="Cyclophilin-like"/>
    <property type="match status" value="1"/>
</dbReference>
<dbReference type="PROSITE" id="PS50072">
    <property type="entry name" value="CSA_PPIASE_2"/>
    <property type="match status" value="1"/>
</dbReference>
<dbReference type="PROSITE" id="PS00170">
    <property type="entry name" value="CSA_PPIASE_1"/>
    <property type="match status" value="1"/>
</dbReference>
<comment type="catalytic activity">
    <reaction evidence="5">
        <text>[protein]-peptidylproline (omega=180) = [protein]-peptidylproline (omega=0)</text>
        <dbReference type="Rhea" id="RHEA:16237"/>
        <dbReference type="Rhea" id="RHEA-COMP:10747"/>
        <dbReference type="Rhea" id="RHEA-COMP:10748"/>
        <dbReference type="ChEBI" id="CHEBI:83833"/>
        <dbReference type="ChEBI" id="CHEBI:83834"/>
        <dbReference type="EC" id="5.2.1.8"/>
    </reaction>
</comment>
<keyword evidence="4 5" id="KW-0413">Isomerase</keyword>
<dbReference type="EMBL" id="FOLO01000013">
    <property type="protein sequence ID" value="SFC61381.1"/>
    <property type="molecule type" value="Genomic_DNA"/>
</dbReference>
<proteinExistence type="inferred from homology"/>
<dbReference type="PANTHER" id="PTHR43246">
    <property type="entry name" value="PEPTIDYL-PROLYL CIS-TRANS ISOMERASE CYP38, CHLOROPLASTIC"/>
    <property type="match status" value="1"/>
</dbReference>
<evidence type="ECO:0000256" key="1">
    <source>
        <dbReference type="ARBA" id="ARBA00002388"/>
    </source>
</evidence>
<dbReference type="PRINTS" id="PR00153">
    <property type="entry name" value="CSAPPISMRASE"/>
</dbReference>
<accession>A0A1I1KL31</accession>
<evidence type="ECO:0000256" key="2">
    <source>
        <dbReference type="ARBA" id="ARBA00007365"/>
    </source>
</evidence>
<evidence type="ECO:0000256" key="5">
    <source>
        <dbReference type="RuleBase" id="RU363019"/>
    </source>
</evidence>
<dbReference type="AlphaFoldDB" id="A0A1I1KL31"/>
<comment type="function">
    <text evidence="1 5">PPIases accelerate the folding of proteins. It catalyzes the cis-trans isomerization of proline imidic peptide bonds in oligopeptides.</text>
</comment>
<comment type="similarity">
    <text evidence="2 5">Belongs to the cyclophilin-type PPIase family.</text>
</comment>
<dbReference type="Gene3D" id="2.40.100.10">
    <property type="entry name" value="Cyclophilin-like"/>
    <property type="match status" value="1"/>
</dbReference>
<sequence length="164" mass="18355">MITFKTNMGDIQIALDYENTPISARNFLKYCKEGFYEGTIFHRVIKGFMIQGGGMLPDMTEKEGHDVIVNEANRGGKNVEGTLAMARTMSPHSASCQFFINVRDNSFLDFTAKTNDGWGYAVFGKVTQGMEIVKKIEKVKTRSYGEHDDVPKMAVIVEKVIVAE</sequence>
<organism evidence="7 8">
    <name type="scientific">Pseudoalteromonas denitrificans DSM 6059</name>
    <dbReference type="NCBI Taxonomy" id="1123010"/>
    <lineage>
        <taxon>Bacteria</taxon>
        <taxon>Pseudomonadati</taxon>
        <taxon>Pseudomonadota</taxon>
        <taxon>Gammaproteobacteria</taxon>
        <taxon>Alteromonadales</taxon>
        <taxon>Pseudoalteromonadaceae</taxon>
        <taxon>Pseudoalteromonas</taxon>
    </lineage>
</organism>
<dbReference type="OrthoDB" id="9807797at2"/>
<dbReference type="InterPro" id="IPR029000">
    <property type="entry name" value="Cyclophilin-like_dom_sf"/>
</dbReference>
<protein>
    <recommendedName>
        <fullName evidence="5">Peptidyl-prolyl cis-trans isomerase</fullName>
        <shortName evidence="5">PPIase</shortName>
        <ecNumber evidence="5">5.2.1.8</ecNumber>
    </recommendedName>
</protein>
<evidence type="ECO:0000259" key="6">
    <source>
        <dbReference type="PROSITE" id="PS50072"/>
    </source>
</evidence>
<dbReference type="GO" id="GO:0006457">
    <property type="term" value="P:protein folding"/>
    <property type="evidence" value="ECO:0007669"/>
    <property type="project" value="InterPro"/>
</dbReference>
<dbReference type="Proteomes" id="UP000198862">
    <property type="component" value="Unassembled WGS sequence"/>
</dbReference>
<dbReference type="EC" id="5.2.1.8" evidence="5"/>
<name>A0A1I1KL31_9GAMM</name>
<keyword evidence="8" id="KW-1185">Reference proteome</keyword>
<evidence type="ECO:0000256" key="4">
    <source>
        <dbReference type="ARBA" id="ARBA00023235"/>
    </source>
</evidence>
<feature type="domain" description="PPIase cyclophilin-type" evidence="6">
    <location>
        <begin position="1"/>
        <end position="162"/>
    </location>
</feature>
<dbReference type="RefSeq" id="WP_091983441.1">
    <property type="nucleotide sequence ID" value="NZ_FOLO01000013.1"/>
</dbReference>
<dbReference type="GO" id="GO:0003755">
    <property type="term" value="F:peptidyl-prolyl cis-trans isomerase activity"/>
    <property type="evidence" value="ECO:0007669"/>
    <property type="project" value="UniProtKB-UniRule"/>
</dbReference>
<dbReference type="InterPro" id="IPR024936">
    <property type="entry name" value="Cyclophilin-type_PPIase"/>
</dbReference>
<dbReference type="Pfam" id="PF00160">
    <property type="entry name" value="Pro_isomerase"/>
    <property type="match status" value="1"/>
</dbReference>